<feature type="domain" description="AMP-binding enzyme C-terminal" evidence="2">
    <location>
        <begin position="473"/>
        <end position="557"/>
    </location>
</feature>
<reference evidence="3 4" key="1">
    <citation type="journal article" date="2007" name="Science">
        <title>Sea anemone genome reveals ancestral eumetazoan gene repertoire and genomic organization.</title>
        <authorList>
            <person name="Putnam N.H."/>
            <person name="Srivastava M."/>
            <person name="Hellsten U."/>
            <person name="Dirks B."/>
            <person name="Chapman J."/>
            <person name="Salamov A."/>
            <person name="Terry A."/>
            <person name="Shapiro H."/>
            <person name="Lindquist E."/>
            <person name="Kapitonov V.V."/>
            <person name="Jurka J."/>
            <person name="Genikhovich G."/>
            <person name="Grigoriev I.V."/>
            <person name="Lucas S.M."/>
            <person name="Steele R.E."/>
            <person name="Finnerty J.R."/>
            <person name="Technau U."/>
            <person name="Martindale M.Q."/>
            <person name="Rokhsar D.S."/>
        </authorList>
    </citation>
    <scope>NUCLEOTIDE SEQUENCE [LARGE SCALE GENOMIC DNA]</scope>
    <source>
        <strain evidence="4">CH2 X CH6</strain>
    </source>
</reference>
<dbReference type="OMA" id="LCIRSRM"/>
<feature type="domain" description="AMP-dependent synthetase/ligase" evidence="1">
    <location>
        <begin position="28"/>
        <end position="421"/>
    </location>
</feature>
<dbReference type="InterPro" id="IPR020845">
    <property type="entry name" value="AMP-binding_CS"/>
</dbReference>
<dbReference type="PANTHER" id="PTHR42814">
    <property type="entry name" value="AMP-BINDING DOMAIN-CONTAINING PROTEIN"/>
    <property type="match status" value="1"/>
</dbReference>
<evidence type="ECO:0000313" key="4">
    <source>
        <dbReference type="Proteomes" id="UP000001593"/>
    </source>
</evidence>
<dbReference type="Pfam" id="PF00501">
    <property type="entry name" value="AMP-binding"/>
    <property type="match status" value="1"/>
</dbReference>
<dbReference type="CDD" id="cd04433">
    <property type="entry name" value="AFD_class_I"/>
    <property type="match status" value="1"/>
</dbReference>
<dbReference type="InterPro" id="IPR045851">
    <property type="entry name" value="AMP-bd_C_sf"/>
</dbReference>
<dbReference type="KEGG" id="nve:5502160"/>
<accession>A7SYF0</accession>
<dbReference type="PhylomeDB" id="A7SYF0"/>
<dbReference type="InterPro" id="IPR025110">
    <property type="entry name" value="AMP-bd_C"/>
</dbReference>
<dbReference type="HOGENOM" id="CLU_000022_59_7_1"/>
<dbReference type="Proteomes" id="UP000001593">
    <property type="component" value="Unassembled WGS sequence"/>
</dbReference>
<dbReference type="AlphaFoldDB" id="A7SYF0"/>
<dbReference type="OrthoDB" id="10253869at2759"/>
<dbReference type="PANTHER" id="PTHR42814:SF3">
    <property type="entry name" value="BETA-N-ACETYLHEXOSAMINIDASE"/>
    <property type="match status" value="1"/>
</dbReference>
<dbReference type="Gene3D" id="3.30.300.30">
    <property type="match status" value="1"/>
</dbReference>
<evidence type="ECO:0000313" key="3">
    <source>
        <dbReference type="EMBL" id="EDO31264.1"/>
    </source>
</evidence>
<evidence type="ECO:0008006" key="5">
    <source>
        <dbReference type="Google" id="ProtNLM"/>
    </source>
</evidence>
<evidence type="ECO:0000259" key="2">
    <source>
        <dbReference type="Pfam" id="PF13193"/>
    </source>
</evidence>
<dbReference type="EMBL" id="DS469919">
    <property type="protein sequence ID" value="EDO31264.1"/>
    <property type="molecule type" value="Genomic_DNA"/>
</dbReference>
<gene>
    <name evidence="3" type="ORF">NEMVEDRAFT_v1g219471</name>
</gene>
<dbReference type="InterPro" id="IPR042099">
    <property type="entry name" value="ANL_N_sf"/>
</dbReference>
<dbReference type="PROSITE" id="PS00455">
    <property type="entry name" value="AMP_BINDING"/>
    <property type="match status" value="1"/>
</dbReference>
<keyword evidence="4" id="KW-1185">Reference proteome</keyword>
<dbReference type="Pfam" id="PF13193">
    <property type="entry name" value="AMP-binding_C"/>
    <property type="match status" value="1"/>
</dbReference>
<dbReference type="InParanoid" id="A7SYF0"/>
<sequence>MNSKLSYIHVPHKSPMTHNAIHQSLDSMAERRRDTEALVVYNKNLERAAMTYGQFKDWSRFLAASLLDLGVSRGQHVLLIGASSIRFAVSFMALQRFGANTILLGPGGLSQDKVGQMKDLRVQAVVFDPDMRETQRMQLEKGVSQLLSDVSKKTDPILVSLGEMASCIGETDLKCHVYDDLIVRGQQKELGNKLTQAETEVQMDDPAVIIFTSGSTGLPKLVQHTSHTLACAQVLSKDTAQPFRAEREKRYFDRPMAWGWGMGTVCETVNDITMVWVPTDMALNDETNEAVFEIMQNEKCTTAPFSVALIHKLTKNKLHLKYDLSNIEEFIMGGQMYSHALQSSVFDCLPFARASYSLGTSEAIVTAMEKFTRDELTEENFGKMSVLPGNEVKIVGDEDKIVRRGTPGEICVRTAMLFQEYVGNPEATKRAKTATGWYRLGDICVMDESGKIKVLGREKDFIKRATVKIFPAEIERVVLQHADVADVVVVGVPDQRFHEEICACVILKAVEDDRAVEVRLAEIEAWCLEQCPPGADGLSMKPRYFLSVEFFPSGTTGKVDRRAMREIAMKRLGICQ</sequence>
<proteinExistence type="predicted"/>
<dbReference type="Gene3D" id="3.40.50.12780">
    <property type="entry name" value="N-terminal domain of ligase-like"/>
    <property type="match status" value="1"/>
</dbReference>
<dbReference type="eggNOG" id="KOG1177">
    <property type="taxonomic scope" value="Eukaryota"/>
</dbReference>
<dbReference type="STRING" id="45351.A7SYF0"/>
<organism evidence="3 4">
    <name type="scientific">Nematostella vectensis</name>
    <name type="common">Starlet sea anemone</name>
    <dbReference type="NCBI Taxonomy" id="45351"/>
    <lineage>
        <taxon>Eukaryota</taxon>
        <taxon>Metazoa</taxon>
        <taxon>Cnidaria</taxon>
        <taxon>Anthozoa</taxon>
        <taxon>Hexacorallia</taxon>
        <taxon>Actiniaria</taxon>
        <taxon>Edwardsiidae</taxon>
        <taxon>Nematostella</taxon>
    </lineage>
</organism>
<dbReference type="InterPro" id="IPR000873">
    <property type="entry name" value="AMP-dep_synth/lig_dom"/>
</dbReference>
<evidence type="ECO:0000259" key="1">
    <source>
        <dbReference type="Pfam" id="PF00501"/>
    </source>
</evidence>
<name>A7SYF0_NEMVE</name>
<protein>
    <recommendedName>
        <fullName evidence="5">Acyl-CoA synthetase family member 2, mitochondrial</fullName>
    </recommendedName>
</protein>
<dbReference type="SUPFAM" id="SSF56801">
    <property type="entry name" value="Acetyl-CoA synthetase-like"/>
    <property type="match status" value="1"/>
</dbReference>